<dbReference type="InterPro" id="IPR036508">
    <property type="entry name" value="Chitin-bd_dom_sf"/>
</dbReference>
<dbReference type="GO" id="GO:0008061">
    <property type="term" value="F:chitin binding"/>
    <property type="evidence" value="ECO:0007669"/>
    <property type="project" value="InterPro"/>
</dbReference>
<dbReference type="PROSITE" id="PS50940">
    <property type="entry name" value="CHIT_BIND_II"/>
    <property type="match status" value="1"/>
</dbReference>
<dbReference type="SMART" id="SM00494">
    <property type="entry name" value="ChtBD2"/>
    <property type="match status" value="1"/>
</dbReference>
<comment type="caution">
    <text evidence="2">The sequence shown here is derived from an EMBL/GenBank/DDBJ whole genome shotgun (WGS) entry which is preliminary data.</text>
</comment>
<sequence>MEVRKPKTLLPQQQIFPHQTRNLFASPRALNIHAKAAPNTEALEPQCSGLKVSVKKTRAPADLEENLDDRNVPAAEPSTLPPGFLSPSVKEYLELGKSIPGNTEAVLSNILHEYEHQAVPIFPVYPKYHSHSIFPVHHNDRRTGKTFNPLKTKGRPGTDYPVLSAVPYTNFYCDSQPYPGFFADMETRCQAWHYCDIDGRQATFLCPNGTQFSQAVFVCDWWFNVRCDLSPALYAINSRLYGTPREDPTRPHRLITKELLQNIFV</sequence>
<dbReference type="InterPro" id="IPR002557">
    <property type="entry name" value="Chitin-bd_dom"/>
</dbReference>
<feature type="domain" description="Chitin-binding type-2" evidence="1">
    <location>
        <begin position="170"/>
        <end position="229"/>
    </location>
</feature>
<dbReference type="Proteomes" id="UP000502823">
    <property type="component" value="Unassembled WGS sequence"/>
</dbReference>
<dbReference type="Pfam" id="PF01607">
    <property type="entry name" value="CBM_14"/>
    <property type="match status" value="1"/>
</dbReference>
<dbReference type="PANTHER" id="PTHR22933:SF42">
    <property type="entry name" value="FI18455P1-RELATED"/>
    <property type="match status" value="1"/>
</dbReference>
<dbReference type="InterPro" id="IPR052976">
    <property type="entry name" value="Scoloptoxin-like"/>
</dbReference>
<dbReference type="AlphaFoldDB" id="A0A6L2PKF8"/>
<organism evidence="2 3">
    <name type="scientific">Coptotermes formosanus</name>
    <name type="common">Formosan subterranean termite</name>
    <dbReference type="NCBI Taxonomy" id="36987"/>
    <lineage>
        <taxon>Eukaryota</taxon>
        <taxon>Metazoa</taxon>
        <taxon>Ecdysozoa</taxon>
        <taxon>Arthropoda</taxon>
        <taxon>Hexapoda</taxon>
        <taxon>Insecta</taxon>
        <taxon>Pterygota</taxon>
        <taxon>Neoptera</taxon>
        <taxon>Polyneoptera</taxon>
        <taxon>Dictyoptera</taxon>
        <taxon>Blattodea</taxon>
        <taxon>Blattoidea</taxon>
        <taxon>Termitoidae</taxon>
        <taxon>Rhinotermitidae</taxon>
        <taxon>Coptotermes</taxon>
    </lineage>
</organism>
<evidence type="ECO:0000259" key="1">
    <source>
        <dbReference type="PROSITE" id="PS50940"/>
    </source>
</evidence>
<dbReference type="PANTHER" id="PTHR22933">
    <property type="entry name" value="FI18007P1-RELATED"/>
    <property type="match status" value="1"/>
</dbReference>
<dbReference type="EMBL" id="BLKM01011376">
    <property type="protein sequence ID" value="GFG33029.1"/>
    <property type="molecule type" value="Genomic_DNA"/>
</dbReference>
<gene>
    <name evidence="2" type="ORF">Cfor_00044</name>
</gene>
<proteinExistence type="predicted"/>
<dbReference type="GO" id="GO:0005576">
    <property type="term" value="C:extracellular region"/>
    <property type="evidence" value="ECO:0007669"/>
    <property type="project" value="InterPro"/>
</dbReference>
<dbReference type="SUPFAM" id="SSF57625">
    <property type="entry name" value="Invertebrate chitin-binding proteins"/>
    <property type="match status" value="1"/>
</dbReference>
<dbReference type="OrthoDB" id="6428908at2759"/>
<dbReference type="InParanoid" id="A0A6L2PKF8"/>
<evidence type="ECO:0000313" key="2">
    <source>
        <dbReference type="EMBL" id="GFG33029.1"/>
    </source>
</evidence>
<evidence type="ECO:0000313" key="3">
    <source>
        <dbReference type="Proteomes" id="UP000502823"/>
    </source>
</evidence>
<accession>A0A6L2PKF8</accession>
<name>A0A6L2PKF8_COPFO</name>
<dbReference type="Gene3D" id="2.170.140.10">
    <property type="entry name" value="Chitin binding domain"/>
    <property type="match status" value="1"/>
</dbReference>
<reference evidence="3" key="1">
    <citation type="submission" date="2020-01" db="EMBL/GenBank/DDBJ databases">
        <title>Draft genome sequence of the Termite Coptotermes fromosanus.</title>
        <authorList>
            <person name="Itakura S."/>
            <person name="Yosikawa Y."/>
            <person name="Umezawa K."/>
        </authorList>
    </citation>
    <scope>NUCLEOTIDE SEQUENCE [LARGE SCALE GENOMIC DNA]</scope>
</reference>
<protein>
    <recommendedName>
        <fullName evidence="1">Chitin-binding type-2 domain-containing protein</fullName>
    </recommendedName>
</protein>
<keyword evidence="3" id="KW-1185">Reference proteome</keyword>